<feature type="domain" description="EF-hand" evidence="3">
    <location>
        <begin position="41"/>
        <end position="57"/>
    </location>
</feature>
<proteinExistence type="predicted"/>
<name>A0ABS9K7K1_9RHOO</name>
<feature type="compositionally biased region" description="Polar residues" evidence="1">
    <location>
        <begin position="108"/>
        <end position="126"/>
    </location>
</feature>
<evidence type="ECO:0000256" key="1">
    <source>
        <dbReference type="SAM" id="MobiDB-lite"/>
    </source>
</evidence>
<evidence type="ECO:0000256" key="2">
    <source>
        <dbReference type="SAM" id="SignalP"/>
    </source>
</evidence>
<dbReference type="PROSITE" id="PS00018">
    <property type="entry name" value="EF_HAND_1"/>
    <property type="match status" value="1"/>
</dbReference>
<feature type="compositionally biased region" description="Polar residues" evidence="1">
    <location>
        <begin position="26"/>
        <end position="43"/>
    </location>
</feature>
<evidence type="ECO:0000313" key="5">
    <source>
        <dbReference type="Proteomes" id="UP001165384"/>
    </source>
</evidence>
<feature type="chain" id="PRO_5045995345" description="EF-hand domain-containing protein" evidence="2">
    <location>
        <begin position="22"/>
        <end position="126"/>
    </location>
</feature>
<dbReference type="Pfam" id="PF13202">
    <property type="entry name" value="EF-hand_5"/>
    <property type="match status" value="1"/>
</dbReference>
<feature type="signal peptide" evidence="2">
    <location>
        <begin position="1"/>
        <end position="21"/>
    </location>
</feature>
<dbReference type="InterPro" id="IPR011992">
    <property type="entry name" value="EF-hand-dom_pair"/>
</dbReference>
<evidence type="ECO:0000313" key="4">
    <source>
        <dbReference type="EMBL" id="MCG2579054.1"/>
    </source>
</evidence>
<protein>
    <recommendedName>
        <fullName evidence="3">EF-hand domain-containing protein</fullName>
    </recommendedName>
</protein>
<gene>
    <name evidence="4" type="ORF">LZ012_18840</name>
</gene>
<dbReference type="InterPro" id="IPR002048">
    <property type="entry name" value="EF_hand_dom"/>
</dbReference>
<feature type="region of interest" description="Disordered" evidence="1">
    <location>
        <begin position="24"/>
        <end position="126"/>
    </location>
</feature>
<sequence>MTRQTIATLILLAAVPFAASAADNMGRTTGQSASTQGDMSQFKQLDKNNDGQISQSEAKASPGLSRRFSSVDTDHDKQISTAEWQTDQQQRGAAGVSGETRDQGQMGGQQSPSTPQNSGSESNRTY</sequence>
<keyword evidence="2" id="KW-0732">Signal</keyword>
<dbReference type="Proteomes" id="UP001165384">
    <property type="component" value="Unassembled WGS sequence"/>
</dbReference>
<accession>A0ABS9K7K1</accession>
<keyword evidence="5" id="KW-1185">Reference proteome</keyword>
<comment type="caution">
    <text evidence="4">The sequence shown here is derived from an EMBL/GenBank/DDBJ whole genome shotgun (WGS) entry which is preliminary data.</text>
</comment>
<dbReference type="InterPro" id="IPR018247">
    <property type="entry name" value="EF_Hand_1_Ca_BS"/>
</dbReference>
<reference evidence="4" key="1">
    <citation type="submission" date="2022-01" db="EMBL/GenBank/DDBJ databases">
        <authorList>
            <person name="Jo J.-H."/>
            <person name="Im W.-T."/>
        </authorList>
    </citation>
    <scope>NUCLEOTIDE SEQUENCE</scope>
    <source>
        <strain evidence="4">XY25</strain>
    </source>
</reference>
<feature type="compositionally biased region" description="Polar residues" evidence="1">
    <location>
        <begin position="79"/>
        <end position="91"/>
    </location>
</feature>
<dbReference type="SUPFAM" id="SSF47473">
    <property type="entry name" value="EF-hand"/>
    <property type="match status" value="1"/>
</dbReference>
<dbReference type="EMBL" id="JAKLTN010000008">
    <property type="protein sequence ID" value="MCG2579054.1"/>
    <property type="molecule type" value="Genomic_DNA"/>
</dbReference>
<dbReference type="Gene3D" id="1.10.238.10">
    <property type="entry name" value="EF-hand"/>
    <property type="match status" value="1"/>
</dbReference>
<dbReference type="RefSeq" id="WP_275712497.1">
    <property type="nucleotide sequence ID" value="NZ_JAKLTN010000008.1"/>
</dbReference>
<organism evidence="4 5">
    <name type="scientific">Dechloromonas hankyongensis</name>
    <dbReference type="NCBI Taxonomy" id="2908002"/>
    <lineage>
        <taxon>Bacteria</taxon>
        <taxon>Pseudomonadati</taxon>
        <taxon>Pseudomonadota</taxon>
        <taxon>Betaproteobacteria</taxon>
        <taxon>Rhodocyclales</taxon>
        <taxon>Azonexaceae</taxon>
        <taxon>Dechloromonas</taxon>
    </lineage>
</organism>
<evidence type="ECO:0000259" key="3">
    <source>
        <dbReference type="Pfam" id="PF13202"/>
    </source>
</evidence>